<gene>
    <name evidence="2" type="ORF">A2908_02350</name>
</gene>
<dbReference type="InterPro" id="IPR041633">
    <property type="entry name" value="Polbeta"/>
</dbReference>
<dbReference type="Proteomes" id="UP000176774">
    <property type="component" value="Unassembled WGS sequence"/>
</dbReference>
<evidence type="ECO:0000313" key="3">
    <source>
        <dbReference type="Proteomes" id="UP000176774"/>
    </source>
</evidence>
<dbReference type="AlphaFoldDB" id="A0A1G2IBX3"/>
<dbReference type="PANTHER" id="PTHR43449:SF1">
    <property type="entry name" value="POLYMERASE BETA NUCLEOTIDYLTRANSFERASE DOMAIN-CONTAINING PROTEIN"/>
    <property type="match status" value="1"/>
</dbReference>
<evidence type="ECO:0000259" key="1">
    <source>
        <dbReference type="Pfam" id="PF18765"/>
    </source>
</evidence>
<sequence>MVKKKLPKSIIKTVNEFKKSLQASGVDVDFFIVFGSYAKGVARSDSDIDVGVVSKMFGKDDVVEMQELFKKSLRVNAFIEPYPINPKDLKDIYNPIIQEILNTGIVVY</sequence>
<comment type="caution">
    <text evidence="2">The sequence shown here is derived from an EMBL/GenBank/DDBJ whole genome shotgun (WGS) entry which is preliminary data.</text>
</comment>
<proteinExistence type="predicted"/>
<name>A0A1G2IBX3_9BACT</name>
<dbReference type="EMBL" id="MHPA01000029">
    <property type="protein sequence ID" value="OGZ72204.1"/>
    <property type="molecule type" value="Genomic_DNA"/>
</dbReference>
<reference evidence="2 3" key="1">
    <citation type="journal article" date="2016" name="Nat. Commun.">
        <title>Thousands of microbial genomes shed light on interconnected biogeochemical processes in an aquifer system.</title>
        <authorList>
            <person name="Anantharaman K."/>
            <person name="Brown C.T."/>
            <person name="Hug L.A."/>
            <person name="Sharon I."/>
            <person name="Castelle C.J."/>
            <person name="Probst A.J."/>
            <person name="Thomas B.C."/>
            <person name="Singh A."/>
            <person name="Wilkins M.J."/>
            <person name="Karaoz U."/>
            <person name="Brodie E.L."/>
            <person name="Williams K.H."/>
            <person name="Hubbard S.S."/>
            <person name="Banfield J.F."/>
        </authorList>
    </citation>
    <scope>NUCLEOTIDE SEQUENCE [LARGE SCALE GENOMIC DNA]</scope>
</reference>
<accession>A0A1G2IBX3</accession>
<dbReference type="Pfam" id="PF18765">
    <property type="entry name" value="Polbeta"/>
    <property type="match status" value="1"/>
</dbReference>
<organism evidence="2 3">
    <name type="scientific">Candidatus Staskawiczbacteria bacterium RIFCSPLOWO2_01_FULL_38_12b</name>
    <dbReference type="NCBI Taxonomy" id="1802214"/>
    <lineage>
        <taxon>Bacteria</taxon>
        <taxon>Candidatus Staskawicziibacteriota</taxon>
    </lineage>
</organism>
<protein>
    <recommendedName>
        <fullName evidence="1">Polymerase beta nucleotidyltransferase domain-containing protein</fullName>
    </recommendedName>
</protein>
<evidence type="ECO:0000313" key="2">
    <source>
        <dbReference type="EMBL" id="OGZ72204.1"/>
    </source>
</evidence>
<dbReference type="PANTHER" id="PTHR43449">
    <property type="entry name" value="NUCLEOTIDYLTRANSFERASE"/>
    <property type="match status" value="1"/>
</dbReference>
<dbReference type="SUPFAM" id="SSF81301">
    <property type="entry name" value="Nucleotidyltransferase"/>
    <property type="match status" value="1"/>
</dbReference>
<feature type="domain" description="Polymerase beta nucleotidyltransferase" evidence="1">
    <location>
        <begin position="26"/>
        <end position="108"/>
    </location>
</feature>
<dbReference type="CDD" id="cd05403">
    <property type="entry name" value="NT_KNTase_like"/>
    <property type="match status" value="1"/>
</dbReference>
<dbReference type="InterPro" id="IPR043519">
    <property type="entry name" value="NT_sf"/>
</dbReference>
<dbReference type="Gene3D" id="3.30.460.10">
    <property type="entry name" value="Beta Polymerase, domain 2"/>
    <property type="match status" value="1"/>
</dbReference>